<evidence type="ECO:0000256" key="1">
    <source>
        <dbReference type="SAM" id="MobiDB-lite"/>
    </source>
</evidence>
<name>A0A2P2LH32_RHIMU</name>
<organism evidence="2">
    <name type="scientific">Rhizophora mucronata</name>
    <name type="common">Asiatic mangrove</name>
    <dbReference type="NCBI Taxonomy" id="61149"/>
    <lineage>
        <taxon>Eukaryota</taxon>
        <taxon>Viridiplantae</taxon>
        <taxon>Streptophyta</taxon>
        <taxon>Embryophyta</taxon>
        <taxon>Tracheophyta</taxon>
        <taxon>Spermatophyta</taxon>
        <taxon>Magnoliopsida</taxon>
        <taxon>eudicotyledons</taxon>
        <taxon>Gunneridae</taxon>
        <taxon>Pentapetalae</taxon>
        <taxon>rosids</taxon>
        <taxon>fabids</taxon>
        <taxon>Malpighiales</taxon>
        <taxon>Rhizophoraceae</taxon>
        <taxon>Rhizophora</taxon>
    </lineage>
</organism>
<sequence>MLEAAIAICSPLALMCSWPAFPFVCRNVVSSLELSVVLSSSSDPSMLSKALALATGDFGEVGLIRAPAFLACPLDFPSGSMCNLGNPGGIPSTCIGPFRFSSPSIPPPEMALTSGSDPEPRR</sequence>
<proteinExistence type="predicted"/>
<protein>
    <submittedName>
        <fullName evidence="2">AMP deaminase</fullName>
    </submittedName>
</protein>
<dbReference type="EMBL" id="GGEC01036772">
    <property type="protein sequence ID" value="MBX17256.1"/>
    <property type="molecule type" value="Transcribed_RNA"/>
</dbReference>
<dbReference type="AlphaFoldDB" id="A0A2P2LH32"/>
<evidence type="ECO:0000313" key="2">
    <source>
        <dbReference type="EMBL" id="MBX17256.1"/>
    </source>
</evidence>
<accession>A0A2P2LH32</accession>
<reference evidence="2" key="1">
    <citation type="submission" date="2018-02" db="EMBL/GenBank/DDBJ databases">
        <title>Rhizophora mucronata_Transcriptome.</title>
        <authorList>
            <person name="Meera S.P."/>
            <person name="Sreeshan A."/>
            <person name="Augustine A."/>
        </authorList>
    </citation>
    <scope>NUCLEOTIDE SEQUENCE</scope>
    <source>
        <tissue evidence="2">Leaf</tissue>
    </source>
</reference>
<feature type="region of interest" description="Disordered" evidence="1">
    <location>
        <begin position="101"/>
        <end position="122"/>
    </location>
</feature>